<dbReference type="Gene3D" id="3.30.565.50">
    <property type="match status" value="1"/>
</dbReference>
<dbReference type="Pfam" id="PF18627">
    <property type="entry name" value="PgdA_N"/>
    <property type="match status" value="1"/>
</dbReference>
<dbReference type="Pfam" id="PF01522">
    <property type="entry name" value="Polysacc_deac_1"/>
    <property type="match status" value="1"/>
</dbReference>
<evidence type="ECO:0000256" key="1">
    <source>
        <dbReference type="ARBA" id="ARBA00022723"/>
    </source>
</evidence>
<dbReference type="Proteomes" id="UP001549055">
    <property type="component" value="Unassembled WGS sequence"/>
</dbReference>
<dbReference type="Gene3D" id="3.20.20.370">
    <property type="entry name" value="Glycoside hydrolase/deacetylase"/>
    <property type="match status" value="1"/>
</dbReference>
<proteinExistence type="predicted"/>
<organism evidence="4 5">
    <name type="scientific">Streptococcus gallinaceus</name>
    <dbReference type="NCBI Taxonomy" id="165758"/>
    <lineage>
        <taxon>Bacteria</taxon>
        <taxon>Bacillati</taxon>
        <taxon>Bacillota</taxon>
        <taxon>Bacilli</taxon>
        <taxon>Lactobacillales</taxon>
        <taxon>Streptococcaceae</taxon>
        <taxon>Streptococcus</taxon>
    </lineage>
</organism>
<protein>
    <submittedName>
        <fullName evidence="4">Peptidoglycan/xylan/chitin deacetylase (PgdA/CDA1 family)</fullName>
    </submittedName>
</protein>
<dbReference type="EMBL" id="JBEPMK010000002">
    <property type="protein sequence ID" value="MET3644136.1"/>
    <property type="molecule type" value="Genomic_DNA"/>
</dbReference>
<name>A0ABV2JJP8_9STRE</name>
<keyword evidence="2" id="KW-0378">Hydrolase</keyword>
<keyword evidence="5" id="KW-1185">Reference proteome</keyword>
<dbReference type="InterPro" id="IPR011330">
    <property type="entry name" value="Glyco_hydro/deAcase_b/a-brl"/>
</dbReference>
<dbReference type="InterPro" id="IPR002509">
    <property type="entry name" value="NODB_dom"/>
</dbReference>
<feature type="domain" description="NodB homology" evidence="3">
    <location>
        <begin position="265"/>
        <end position="439"/>
    </location>
</feature>
<comment type="caution">
    <text evidence="4">The sequence shown here is derived from an EMBL/GenBank/DDBJ whole genome shotgun (WGS) entry which is preliminary data.</text>
</comment>
<accession>A0ABV2JJP8</accession>
<evidence type="ECO:0000313" key="4">
    <source>
        <dbReference type="EMBL" id="MET3644136.1"/>
    </source>
</evidence>
<dbReference type="InterPro" id="IPR040802">
    <property type="entry name" value="PgdA_N"/>
</dbReference>
<dbReference type="Gene3D" id="3.90.640.30">
    <property type="match status" value="1"/>
</dbReference>
<dbReference type="CDD" id="cd10954">
    <property type="entry name" value="CE4_CtAXE_like"/>
    <property type="match status" value="1"/>
</dbReference>
<dbReference type="PANTHER" id="PTHR10587:SF133">
    <property type="entry name" value="CHITIN DEACETYLASE 1-RELATED"/>
    <property type="match status" value="1"/>
</dbReference>
<dbReference type="RefSeq" id="WP_354280361.1">
    <property type="nucleotide sequence ID" value="NZ_JBEPMK010000002.1"/>
</dbReference>
<keyword evidence="1" id="KW-0479">Metal-binding</keyword>
<dbReference type="SUPFAM" id="SSF144015">
    <property type="entry name" value="Peptidoglycan deacetylase N-terminal noncatalytic region"/>
    <property type="match status" value="1"/>
</dbReference>
<gene>
    <name evidence="4" type="ORF">ABID27_000758</name>
</gene>
<dbReference type="InterPro" id="IPR050248">
    <property type="entry name" value="Polysacc_deacetylase_ArnD"/>
</dbReference>
<dbReference type="PROSITE" id="PS51677">
    <property type="entry name" value="NODB"/>
    <property type="match status" value="1"/>
</dbReference>
<sequence length="465" mass="51762">MKKWWWLLLINIVLVIAVGLGSVSAYKSYIERTLAHTIEQKKEQLAPTTAYDLQEGNSGSSKVIAYFPKGKDGKRISTLESKMYASIDKRVGRKAAKKRVSQLYLLWTKEEQTNVPKVRKERLHSVSYRIKGNKLEQEKQEEEGAVLLTEDNQPFNFTNLFKDASHVGDAYAKQLEDELTKAGKSDEEKKAALATLKQIDLASVEFKYENSQLTLLLPTSLAGISQLSLPVSRFYDVINVDYLVDADKKAYEAYKAEQEAKKNQNRIALTFDDGPNATTTPQVLDLLKKYNVKATFFVLGKNVAGNEAILQRMHAEGHEIANHSWSHPQLTALSADQIKQEIDQTQAAIKAVIGKAPTAYRPPYGAVNQAVQAVTHLPAIYWTVDTLDWKSKNPAAILGEVKAHTQPGSIILMHDIHPTTVASLDNVLAYLTSCGYSFTTVDDLIGPNVNPQYVYYSQSSSGPAR</sequence>
<evidence type="ECO:0000313" key="5">
    <source>
        <dbReference type="Proteomes" id="UP001549055"/>
    </source>
</evidence>
<dbReference type="PANTHER" id="PTHR10587">
    <property type="entry name" value="GLYCOSYL TRANSFERASE-RELATED"/>
    <property type="match status" value="1"/>
</dbReference>
<evidence type="ECO:0000256" key="2">
    <source>
        <dbReference type="ARBA" id="ARBA00022801"/>
    </source>
</evidence>
<reference evidence="4 5" key="1">
    <citation type="submission" date="2024-06" db="EMBL/GenBank/DDBJ databases">
        <title>Genomic Encyclopedia of Type Strains, Phase IV (KMG-IV): sequencing the most valuable type-strain genomes for metagenomic binning, comparative biology and taxonomic classification.</title>
        <authorList>
            <person name="Goeker M."/>
        </authorList>
    </citation>
    <scope>NUCLEOTIDE SEQUENCE [LARGE SCALE GENOMIC DNA]</scope>
    <source>
        <strain evidence="4 5">DSM 15349</strain>
    </source>
</reference>
<dbReference type="SUPFAM" id="SSF88713">
    <property type="entry name" value="Glycoside hydrolase/deacetylase"/>
    <property type="match status" value="1"/>
</dbReference>
<evidence type="ECO:0000259" key="3">
    <source>
        <dbReference type="PROSITE" id="PS51677"/>
    </source>
</evidence>